<dbReference type="EMBL" id="JAHFVK010000002">
    <property type="protein sequence ID" value="MBT2134691.1"/>
    <property type="molecule type" value="Genomic_DNA"/>
</dbReference>
<keyword evidence="3" id="KW-0804">Transcription</keyword>
<dbReference type="Gene3D" id="1.10.10.10">
    <property type="entry name" value="Winged helix-like DNA-binding domain superfamily/Winged helix DNA-binding domain"/>
    <property type="match status" value="1"/>
</dbReference>
<dbReference type="SMART" id="SM00347">
    <property type="entry name" value="HTH_MARR"/>
    <property type="match status" value="1"/>
</dbReference>
<sequence>MRSAAETADPLIEVRYRAPTLDGGAVDHGILTDLTGFSVKLVWILGHGLLAREFGDSGITPHRYSILEVIGRNPGLQQTQLAAALALTRPATTLAVDFWEERGCVERRKIHGDRRYSGVYPTPHGEDELERLRAHVRRADAALTSGLSEAETKELRRLLKKIHR</sequence>
<dbReference type="PRINTS" id="PR00598">
    <property type="entry name" value="HTHMARR"/>
</dbReference>
<comment type="caution">
    <text evidence="5">The sequence shown here is derived from an EMBL/GenBank/DDBJ whole genome shotgun (WGS) entry which is preliminary data.</text>
</comment>
<evidence type="ECO:0000259" key="4">
    <source>
        <dbReference type="PROSITE" id="PS50995"/>
    </source>
</evidence>
<dbReference type="PANTHER" id="PTHR42756:SF1">
    <property type="entry name" value="TRANSCRIPTIONAL REPRESSOR OF EMRAB OPERON"/>
    <property type="match status" value="1"/>
</dbReference>
<proteinExistence type="predicted"/>
<keyword evidence="2" id="KW-0238">DNA-binding</keyword>
<evidence type="ECO:0000256" key="3">
    <source>
        <dbReference type="ARBA" id="ARBA00023163"/>
    </source>
</evidence>
<evidence type="ECO:0000313" key="5">
    <source>
        <dbReference type="EMBL" id="MBT2134691.1"/>
    </source>
</evidence>
<dbReference type="Proteomes" id="UP000811255">
    <property type="component" value="Unassembled WGS sequence"/>
</dbReference>
<organism evidence="5 6">
    <name type="scientific">Croceibacterium selenioxidans</name>
    <dbReference type="NCBI Taxonomy" id="2838833"/>
    <lineage>
        <taxon>Bacteria</taxon>
        <taxon>Pseudomonadati</taxon>
        <taxon>Pseudomonadota</taxon>
        <taxon>Alphaproteobacteria</taxon>
        <taxon>Sphingomonadales</taxon>
        <taxon>Erythrobacteraceae</taxon>
        <taxon>Croceibacterium</taxon>
    </lineage>
</organism>
<dbReference type="SUPFAM" id="SSF46785">
    <property type="entry name" value="Winged helix' DNA-binding domain"/>
    <property type="match status" value="1"/>
</dbReference>
<keyword evidence="1" id="KW-0805">Transcription regulation</keyword>
<name>A0ABS5W4K6_9SPHN</name>
<gene>
    <name evidence="5" type="ORF">KK137_10125</name>
</gene>
<feature type="domain" description="HTH marR-type" evidence="4">
    <location>
        <begin position="27"/>
        <end position="164"/>
    </location>
</feature>
<reference evidence="5 6" key="1">
    <citation type="submission" date="2021-05" db="EMBL/GenBank/DDBJ databases">
        <title>Croceibacterium sp. LX-88 genome sequence.</title>
        <authorList>
            <person name="Luo X."/>
        </authorList>
    </citation>
    <scope>NUCLEOTIDE SEQUENCE [LARGE SCALE GENOMIC DNA]</scope>
    <source>
        <strain evidence="5 6">LX-88</strain>
    </source>
</reference>
<dbReference type="Pfam" id="PF12802">
    <property type="entry name" value="MarR_2"/>
    <property type="match status" value="1"/>
</dbReference>
<dbReference type="RefSeq" id="WP_214536321.1">
    <property type="nucleotide sequence ID" value="NZ_JAHFVK010000002.1"/>
</dbReference>
<dbReference type="InterPro" id="IPR036388">
    <property type="entry name" value="WH-like_DNA-bd_sf"/>
</dbReference>
<evidence type="ECO:0000256" key="2">
    <source>
        <dbReference type="ARBA" id="ARBA00023125"/>
    </source>
</evidence>
<evidence type="ECO:0000256" key="1">
    <source>
        <dbReference type="ARBA" id="ARBA00023015"/>
    </source>
</evidence>
<dbReference type="InterPro" id="IPR000835">
    <property type="entry name" value="HTH_MarR-typ"/>
</dbReference>
<dbReference type="InterPro" id="IPR036390">
    <property type="entry name" value="WH_DNA-bd_sf"/>
</dbReference>
<keyword evidence="6" id="KW-1185">Reference proteome</keyword>
<dbReference type="PANTHER" id="PTHR42756">
    <property type="entry name" value="TRANSCRIPTIONAL REGULATOR, MARR"/>
    <property type="match status" value="1"/>
</dbReference>
<evidence type="ECO:0000313" key="6">
    <source>
        <dbReference type="Proteomes" id="UP000811255"/>
    </source>
</evidence>
<accession>A0ABS5W4K6</accession>
<dbReference type="PROSITE" id="PS50995">
    <property type="entry name" value="HTH_MARR_2"/>
    <property type="match status" value="1"/>
</dbReference>
<protein>
    <submittedName>
        <fullName evidence="5">MarR family transcriptional regulator</fullName>
    </submittedName>
</protein>